<reference evidence="1" key="1">
    <citation type="submission" date="2022-04" db="EMBL/GenBank/DDBJ databases">
        <title>Roseomonas acroporae sp. nov., isolated from coral Acropora digitifera.</title>
        <authorList>
            <person name="Sun H."/>
        </authorList>
    </citation>
    <scope>NUCLEOTIDE SEQUENCE</scope>
    <source>
        <strain evidence="1">NAR14</strain>
    </source>
</reference>
<protein>
    <submittedName>
        <fullName evidence="1">Capsule biosynthesis protein</fullName>
    </submittedName>
</protein>
<organism evidence="1 2">
    <name type="scientific">Roseomonas acroporae</name>
    <dbReference type="NCBI Taxonomy" id="2937791"/>
    <lineage>
        <taxon>Bacteria</taxon>
        <taxon>Pseudomonadati</taxon>
        <taxon>Pseudomonadota</taxon>
        <taxon>Alphaproteobacteria</taxon>
        <taxon>Acetobacterales</taxon>
        <taxon>Roseomonadaceae</taxon>
        <taxon>Roseomonas</taxon>
    </lineage>
</organism>
<dbReference type="Proteomes" id="UP001139516">
    <property type="component" value="Unassembled WGS sequence"/>
</dbReference>
<dbReference type="EMBL" id="JALPRX010000035">
    <property type="protein sequence ID" value="MCK8784593.1"/>
    <property type="molecule type" value="Genomic_DNA"/>
</dbReference>
<dbReference type="Pfam" id="PF05159">
    <property type="entry name" value="Capsule_synth"/>
    <property type="match status" value="2"/>
</dbReference>
<accession>A0A9X1Y6R2</accession>
<comment type="caution">
    <text evidence="1">The sequence shown here is derived from an EMBL/GenBank/DDBJ whole genome shotgun (WGS) entry which is preliminary data.</text>
</comment>
<gene>
    <name evidence="1" type="ORF">M0638_09385</name>
</gene>
<dbReference type="GO" id="GO:0000271">
    <property type="term" value="P:polysaccharide biosynthetic process"/>
    <property type="evidence" value="ECO:0007669"/>
    <property type="project" value="InterPro"/>
</dbReference>
<dbReference type="CDD" id="cd16439">
    <property type="entry name" value="beta_Kdo_transferase_KpsC_2"/>
    <property type="match status" value="1"/>
</dbReference>
<dbReference type="AlphaFoldDB" id="A0A9X1Y6R2"/>
<dbReference type="InterPro" id="IPR007833">
    <property type="entry name" value="Capsule_polysaccharide_synth"/>
</dbReference>
<evidence type="ECO:0000313" key="1">
    <source>
        <dbReference type="EMBL" id="MCK8784593.1"/>
    </source>
</evidence>
<keyword evidence="2" id="KW-1185">Reference proteome</keyword>
<evidence type="ECO:0000313" key="2">
    <source>
        <dbReference type="Proteomes" id="UP001139516"/>
    </source>
</evidence>
<proteinExistence type="predicted"/>
<dbReference type="GO" id="GO:0015774">
    <property type="term" value="P:polysaccharide transport"/>
    <property type="evidence" value="ECO:0007669"/>
    <property type="project" value="InterPro"/>
</dbReference>
<dbReference type="RefSeq" id="WP_248666713.1">
    <property type="nucleotide sequence ID" value="NZ_JALPRX010000035.1"/>
</dbReference>
<name>A0A9X1Y6R2_9PROT</name>
<sequence>MSTHPAPPLLAAAPTRRALPHLAGFWPGRAVLAAEAVRHPPAGAEFAVLAGTPGEARRLRRAGAAGLRLAPGPWQPTRFAGRALPVALLAAPAGADPLALALDHAAGAEPAARADGAALMAALRQGRVGGAAGWPDPGAVAAGAVLLLDPCRPVPDPAALLRAVQAAAAGRPVLVARSPRAPRGAAPAFAALPAGIGRLEAPEDGAWAPWALVEGAAALHLADADDTALAALAAGVPVHAHADAPWTGRGATIDAPGLPRRAARRDAEALFAALAAATRCADPFSGQPCGRPWTLAEAVAQLAEWRRVEAANRRVAVCCGMTFWKRRRIAAAFATEAGPPPFRRDAAAALAEARRRGGAVAVWATRMPAGLEAGAAAAGTPLLRVEDGFVRSAGLGAAFMPGASLAVDASGVHYDPSGPSDLETLLATARFDAALLRRAAALRDSLVARGVTKYNLGGTLPPLGAPPGRRIVLVPGQVEDDAAIRRGGAPVRTNLALLEAVRAAAPDAFLLYKPHPDVEAGQRLGRVPPGAALRLADRVLDRVPMAALLDAVDEVHTISSLSGFEALLRGRRVATYGLPFYAGWGLTEDRVPPAGFPRRGRRLGLLELLAGTLILYPRYVDPVTELPCPVEVILERIAQPEAWRPVRAAPLWRWQQRFALALAGLRGAAPRA</sequence>